<dbReference type="InterPro" id="IPR036680">
    <property type="entry name" value="SPOR-like_sf"/>
</dbReference>
<sequence>MARDYAQRGRSSGRHQARGRGSSARSGLPGWIWMVVGLSAGLVVAAFVYISRPVEQKTIVRTEPAVVPAKPNKNAPIPLPPKEKARFTFYEILKSQEVVVPKEQARDPDAPAPGAAPAGSDRYIIQVASFRAQDDAERQKASLALIGIESRIESVTIDDKDTYYRVRVGPENDWRKVQSTMARLDENGIEALLIKLQ</sequence>
<dbReference type="PANTHER" id="PTHR38687:SF1">
    <property type="entry name" value="CELL DIVISION PROTEIN DEDD"/>
    <property type="match status" value="1"/>
</dbReference>
<keyword evidence="2" id="KW-0812">Transmembrane</keyword>
<dbReference type="Pfam" id="PF05036">
    <property type="entry name" value="SPOR"/>
    <property type="match status" value="1"/>
</dbReference>
<feature type="domain" description="SPOR" evidence="3">
    <location>
        <begin position="117"/>
        <end position="197"/>
    </location>
</feature>
<feature type="region of interest" description="Disordered" evidence="1">
    <location>
        <begin position="1"/>
        <end position="25"/>
    </location>
</feature>
<dbReference type="GO" id="GO:0042834">
    <property type="term" value="F:peptidoglycan binding"/>
    <property type="evidence" value="ECO:0007669"/>
    <property type="project" value="InterPro"/>
</dbReference>
<dbReference type="OrthoDB" id="8558195at2"/>
<organism evidence="4 5">
    <name type="scientific">Sinimarinibacterium flocculans</name>
    <dbReference type="NCBI Taxonomy" id="985250"/>
    <lineage>
        <taxon>Bacteria</taxon>
        <taxon>Pseudomonadati</taxon>
        <taxon>Pseudomonadota</taxon>
        <taxon>Gammaproteobacteria</taxon>
        <taxon>Nevskiales</taxon>
        <taxon>Nevskiaceae</taxon>
        <taxon>Sinimarinibacterium</taxon>
    </lineage>
</organism>
<dbReference type="GO" id="GO:0032153">
    <property type="term" value="C:cell division site"/>
    <property type="evidence" value="ECO:0007669"/>
    <property type="project" value="TreeGrafter"/>
</dbReference>
<comment type="caution">
    <text evidence="4">The sequence shown here is derived from an EMBL/GenBank/DDBJ whole genome shotgun (WGS) entry which is preliminary data.</text>
</comment>
<dbReference type="PANTHER" id="PTHR38687">
    <property type="entry name" value="CELL DIVISION PROTEIN DEDD-RELATED"/>
    <property type="match status" value="1"/>
</dbReference>
<dbReference type="GO" id="GO:0032506">
    <property type="term" value="P:cytokinetic process"/>
    <property type="evidence" value="ECO:0007669"/>
    <property type="project" value="TreeGrafter"/>
</dbReference>
<dbReference type="Gene3D" id="3.30.70.1070">
    <property type="entry name" value="Sporulation related repeat"/>
    <property type="match status" value="1"/>
</dbReference>
<evidence type="ECO:0000259" key="3">
    <source>
        <dbReference type="PROSITE" id="PS51724"/>
    </source>
</evidence>
<dbReference type="EMBL" id="QICN01000012">
    <property type="protein sequence ID" value="PXV64622.1"/>
    <property type="molecule type" value="Genomic_DNA"/>
</dbReference>
<dbReference type="GO" id="GO:0030428">
    <property type="term" value="C:cell septum"/>
    <property type="evidence" value="ECO:0007669"/>
    <property type="project" value="TreeGrafter"/>
</dbReference>
<reference evidence="4 5" key="1">
    <citation type="submission" date="2018-04" db="EMBL/GenBank/DDBJ databases">
        <title>Genomic Encyclopedia of Type Strains, Phase IV (KMG-IV): sequencing the most valuable type-strain genomes for metagenomic binning, comparative biology and taxonomic classification.</title>
        <authorList>
            <person name="Goeker M."/>
        </authorList>
    </citation>
    <scope>NUCLEOTIDE SEQUENCE [LARGE SCALE GENOMIC DNA]</scope>
    <source>
        <strain evidence="4 5">DSM 104150</strain>
    </source>
</reference>
<dbReference type="PROSITE" id="PS51724">
    <property type="entry name" value="SPOR"/>
    <property type="match status" value="1"/>
</dbReference>
<gene>
    <name evidence="4" type="ORF">C8D93_11272</name>
</gene>
<dbReference type="RefSeq" id="WP_110266624.1">
    <property type="nucleotide sequence ID" value="NZ_CAKZQT010000005.1"/>
</dbReference>
<name>A0A318E439_9GAMM</name>
<accession>A0A318E439</accession>
<feature type="transmembrane region" description="Helical" evidence="2">
    <location>
        <begin position="31"/>
        <end position="51"/>
    </location>
</feature>
<proteinExistence type="predicted"/>
<evidence type="ECO:0000256" key="2">
    <source>
        <dbReference type="SAM" id="Phobius"/>
    </source>
</evidence>
<dbReference type="AlphaFoldDB" id="A0A318E439"/>
<evidence type="ECO:0000256" key="1">
    <source>
        <dbReference type="SAM" id="MobiDB-lite"/>
    </source>
</evidence>
<keyword evidence="2" id="KW-1133">Transmembrane helix</keyword>
<dbReference type="Proteomes" id="UP000248330">
    <property type="component" value="Unassembled WGS sequence"/>
</dbReference>
<dbReference type="SUPFAM" id="SSF110997">
    <property type="entry name" value="Sporulation related repeat"/>
    <property type="match status" value="1"/>
</dbReference>
<dbReference type="InterPro" id="IPR007730">
    <property type="entry name" value="SPOR-like_dom"/>
</dbReference>
<dbReference type="InterPro" id="IPR052521">
    <property type="entry name" value="Cell_div_SPOR-domain"/>
</dbReference>
<evidence type="ECO:0000313" key="5">
    <source>
        <dbReference type="Proteomes" id="UP000248330"/>
    </source>
</evidence>
<evidence type="ECO:0000313" key="4">
    <source>
        <dbReference type="EMBL" id="PXV64622.1"/>
    </source>
</evidence>
<keyword evidence="5" id="KW-1185">Reference proteome</keyword>
<protein>
    <submittedName>
        <fullName evidence="4">Sporulation related protein</fullName>
    </submittedName>
</protein>
<keyword evidence="2" id="KW-0472">Membrane</keyword>